<reference evidence="1" key="1">
    <citation type="journal article" date="2023" name="Science">
        <title>Genome structures resolve the early diversification of teleost fishes.</title>
        <authorList>
            <person name="Parey E."/>
            <person name="Louis A."/>
            <person name="Montfort J."/>
            <person name="Bouchez O."/>
            <person name="Roques C."/>
            <person name="Iampietro C."/>
            <person name="Lluch J."/>
            <person name="Castinel A."/>
            <person name="Donnadieu C."/>
            <person name="Desvignes T."/>
            <person name="Floi Bucao C."/>
            <person name="Jouanno E."/>
            <person name="Wen M."/>
            <person name="Mejri S."/>
            <person name="Dirks R."/>
            <person name="Jansen H."/>
            <person name="Henkel C."/>
            <person name="Chen W.J."/>
            <person name="Zahm M."/>
            <person name="Cabau C."/>
            <person name="Klopp C."/>
            <person name="Thompson A.W."/>
            <person name="Robinson-Rechavi M."/>
            <person name="Braasch I."/>
            <person name="Lecointre G."/>
            <person name="Bobe J."/>
            <person name="Postlethwait J.H."/>
            <person name="Berthelot C."/>
            <person name="Roest Crollius H."/>
            <person name="Guiguen Y."/>
        </authorList>
    </citation>
    <scope>NUCLEOTIDE SEQUENCE</scope>
    <source>
        <strain evidence="1">NC1722</strain>
    </source>
</reference>
<dbReference type="EMBL" id="JAINUG010000302">
    <property type="protein sequence ID" value="KAJ8379070.1"/>
    <property type="molecule type" value="Genomic_DNA"/>
</dbReference>
<gene>
    <name evidence="1" type="ORF">AAFF_G00231610</name>
</gene>
<evidence type="ECO:0000313" key="2">
    <source>
        <dbReference type="Proteomes" id="UP001221898"/>
    </source>
</evidence>
<proteinExistence type="predicted"/>
<sequence>MVVEGHAGRAVEHRAGNHSRAFDVTHTRSRWQPIGRSPRAHIMETFELESFHRAPCGSHRTRSLSHRKVRSPIRRLPLWAARVTQRQIVSTDDHNSGPARQRTKGLNYRCAFQVVICDGFSIQGFILLARDRGNTGRMPAAARGERDK</sequence>
<protein>
    <submittedName>
        <fullName evidence="1">Uncharacterized protein</fullName>
    </submittedName>
</protein>
<name>A0AAD7W452_9TELE</name>
<evidence type="ECO:0000313" key="1">
    <source>
        <dbReference type="EMBL" id="KAJ8379070.1"/>
    </source>
</evidence>
<dbReference type="Proteomes" id="UP001221898">
    <property type="component" value="Unassembled WGS sequence"/>
</dbReference>
<dbReference type="AlphaFoldDB" id="A0AAD7W452"/>
<comment type="caution">
    <text evidence="1">The sequence shown here is derived from an EMBL/GenBank/DDBJ whole genome shotgun (WGS) entry which is preliminary data.</text>
</comment>
<keyword evidence="2" id="KW-1185">Reference proteome</keyword>
<organism evidence="1 2">
    <name type="scientific">Aldrovandia affinis</name>
    <dbReference type="NCBI Taxonomy" id="143900"/>
    <lineage>
        <taxon>Eukaryota</taxon>
        <taxon>Metazoa</taxon>
        <taxon>Chordata</taxon>
        <taxon>Craniata</taxon>
        <taxon>Vertebrata</taxon>
        <taxon>Euteleostomi</taxon>
        <taxon>Actinopterygii</taxon>
        <taxon>Neopterygii</taxon>
        <taxon>Teleostei</taxon>
        <taxon>Notacanthiformes</taxon>
        <taxon>Halosauridae</taxon>
        <taxon>Aldrovandia</taxon>
    </lineage>
</organism>
<accession>A0AAD7W452</accession>